<comment type="caution">
    <text evidence="2">The sequence shown here is derived from an EMBL/GenBank/DDBJ whole genome shotgun (WGS) entry which is preliminary data.</text>
</comment>
<protein>
    <submittedName>
        <fullName evidence="2">Translesion DNA synthesis-associated protein ImuA</fullName>
    </submittedName>
</protein>
<feature type="region of interest" description="Disordered" evidence="1">
    <location>
        <begin position="132"/>
        <end position="152"/>
    </location>
</feature>
<gene>
    <name evidence="2" type="primary">imuA</name>
    <name evidence="2" type="ORF">ENE75_17240</name>
</gene>
<dbReference type="Proteomes" id="UP000288178">
    <property type="component" value="Unassembled WGS sequence"/>
</dbReference>
<organism evidence="2 3">
    <name type="scientific">Rubrivivax albus</name>
    <dbReference type="NCBI Taxonomy" id="2499835"/>
    <lineage>
        <taxon>Bacteria</taxon>
        <taxon>Pseudomonadati</taxon>
        <taxon>Pseudomonadota</taxon>
        <taxon>Betaproteobacteria</taxon>
        <taxon>Burkholderiales</taxon>
        <taxon>Sphaerotilaceae</taxon>
        <taxon>Rubrivivax</taxon>
    </lineage>
</organism>
<dbReference type="SUPFAM" id="SSF52540">
    <property type="entry name" value="P-loop containing nucleoside triphosphate hydrolases"/>
    <property type="match status" value="2"/>
</dbReference>
<feature type="region of interest" description="Disordered" evidence="1">
    <location>
        <begin position="281"/>
        <end position="300"/>
    </location>
</feature>
<dbReference type="InterPro" id="IPR047610">
    <property type="entry name" value="ImuA_translesion"/>
</dbReference>
<evidence type="ECO:0000313" key="2">
    <source>
        <dbReference type="EMBL" id="RVT50061.1"/>
    </source>
</evidence>
<dbReference type="NCBIfam" id="NF033429">
    <property type="entry name" value="ImuA_translesion"/>
    <property type="match status" value="1"/>
</dbReference>
<evidence type="ECO:0000313" key="3">
    <source>
        <dbReference type="Proteomes" id="UP000288178"/>
    </source>
</evidence>
<sequence length="300" mass="31068">MLVAVSPVHPTRPARGGPPPEAIHPALWRAAGFGRSRAPGLATGFAALDAELPGGGWPGGLLTELLLPQPGVGEWRLLAPTLAALQRGQGEHGAGSELPRSVMLFDPPARPCPWTLAALGLDAMQLFVVQGRGQPRRTGRTGRSGQGAPRARLPLPAADTLWALEQALASGHLGAALAWLPPRLPADALRRLQLAAQAHPGPVFLFREAEARSRPSAAPLRLLLTPGPSSCPDGLRVHILKRRGPLPGEPLLLALPPVLGSAARERVRDAVVPRPTAQPGALASVAQGAPSAASARPLSA</sequence>
<dbReference type="OrthoDB" id="9811176at2"/>
<dbReference type="EMBL" id="SACT01000006">
    <property type="protein sequence ID" value="RVT50061.1"/>
    <property type="molecule type" value="Genomic_DNA"/>
</dbReference>
<feature type="compositionally biased region" description="Low complexity" evidence="1">
    <location>
        <begin position="289"/>
        <end position="300"/>
    </location>
</feature>
<proteinExistence type="predicted"/>
<feature type="region of interest" description="Disordered" evidence="1">
    <location>
        <begin position="1"/>
        <end position="21"/>
    </location>
</feature>
<keyword evidence="3" id="KW-1185">Reference proteome</keyword>
<feature type="compositionally biased region" description="Low complexity" evidence="1">
    <location>
        <begin position="141"/>
        <end position="152"/>
    </location>
</feature>
<evidence type="ECO:0000256" key="1">
    <source>
        <dbReference type="SAM" id="MobiDB-lite"/>
    </source>
</evidence>
<name>A0A3S2U7F2_9BURK</name>
<accession>A0A3S2U7F2</accession>
<dbReference type="AlphaFoldDB" id="A0A3S2U7F2"/>
<reference evidence="2 3" key="1">
    <citation type="submission" date="2019-01" db="EMBL/GenBank/DDBJ databases">
        <authorList>
            <person name="Chen W.-M."/>
        </authorList>
    </citation>
    <scope>NUCLEOTIDE SEQUENCE [LARGE SCALE GENOMIC DNA]</scope>
    <source>
        <strain evidence="2 3">ICH-3</strain>
    </source>
</reference>
<dbReference type="Gene3D" id="3.40.50.300">
    <property type="entry name" value="P-loop containing nucleotide triphosphate hydrolases"/>
    <property type="match status" value="1"/>
</dbReference>
<dbReference type="InterPro" id="IPR027417">
    <property type="entry name" value="P-loop_NTPase"/>
</dbReference>